<evidence type="ECO:0000259" key="1">
    <source>
        <dbReference type="Pfam" id="PF13649"/>
    </source>
</evidence>
<reference evidence="2 3" key="1">
    <citation type="submission" date="2018-06" db="EMBL/GenBank/DDBJ databases">
        <title>Paenibacillus montanisoli sp. nov., isolated from mountain area soil.</title>
        <authorList>
            <person name="Wu M."/>
        </authorList>
    </citation>
    <scope>NUCLEOTIDE SEQUENCE [LARGE SCALE GENOMIC DNA]</scope>
    <source>
        <strain evidence="2 3">RA17</strain>
    </source>
</reference>
<dbReference type="InterPro" id="IPR041698">
    <property type="entry name" value="Methyltransf_25"/>
</dbReference>
<dbReference type="RefSeq" id="WP_112884997.1">
    <property type="nucleotide sequence ID" value="NZ_QLUW01000005.1"/>
</dbReference>
<dbReference type="OrthoDB" id="9804312at2"/>
<dbReference type="Gene3D" id="2.20.25.110">
    <property type="entry name" value="S-adenosyl-L-methionine-dependent methyltransferases"/>
    <property type="match status" value="1"/>
</dbReference>
<dbReference type="EMBL" id="QLUW01000005">
    <property type="protein sequence ID" value="RAP74208.1"/>
    <property type="molecule type" value="Genomic_DNA"/>
</dbReference>
<keyword evidence="3" id="KW-1185">Reference proteome</keyword>
<keyword evidence="2" id="KW-0808">Transferase</keyword>
<name>A0A328TUJ4_9BACL</name>
<dbReference type="PANTHER" id="PTHR42912:SF93">
    <property type="entry name" value="N6-ADENOSINE-METHYLTRANSFERASE TMT1A"/>
    <property type="match status" value="1"/>
</dbReference>
<dbReference type="GO" id="GO:0008168">
    <property type="term" value="F:methyltransferase activity"/>
    <property type="evidence" value="ECO:0007669"/>
    <property type="project" value="UniProtKB-KW"/>
</dbReference>
<dbReference type="AlphaFoldDB" id="A0A328TUJ4"/>
<dbReference type="Proteomes" id="UP000249260">
    <property type="component" value="Unassembled WGS sequence"/>
</dbReference>
<dbReference type="Pfam" id="PF13649">
    <property type="entry name" value="Methyltransf_25"/>
    <property type="match status" value="1"/>
</dbReference>
<sequence length="255" mass="29548">MSVDAYGKLCNEVYDFTKPVGHSIGGDLEFYLERLRTCRGRILEPMTGSGRFLVPLLEAGHVVDGVDASPYMLDACRKRLEERNLKADLYQMKLQELELPHRYDAIIVPTGSFLLIEKRSESIDVLKRFYSLLAPGGRVIIDLEMPHSPTFNFEQEWKSSYELPNGDTITHQGRTVEADLFDQYHVILSRYDKWRDGQLIQSEPERFAMRWYGVEEFRYVLQDIGFTEVIISADYVHGVMPTNSKQMFTYEAVKR</sequence>
<evidence type="ECO:0000313" key="2">
    <source>
        <dbReference type="EMBL" id="RAP74208.1"/>
    </source>
</evidence>
<accession>A0A328TUJ4</accession>
<keyword evidence="2" id="KW-0489">Methyltransferase</keyword>
<dbReference type="Gene3D" id="3.40.50.150">
    <property type="entry name" value="Vaccinia Virus protein VP39"/>
    <property type="match status" value="1"/>
</dbReference>
<dbReference type="PANTHER" id="PTHR42912">
    <property type="entry name" value="METHYLTRANSFERASE"/>
    <property type="match status" value="1"/>
</dbReference>
<dbReference type="InterPro" id="IPR029063">
    <property type="entry name" value="SAM-dependent_MTases_sf"/>
</dbReference>
<dbReference type="CDD" id="cd02440">
    <property type="entry name" value="AdoMet_MTases"/>
    <property type="match status" value="1"/>
</dbReference>
<proteinExistence type="predicted"/>
<dbReference type="SUPFAM" id="SSF53335">
    <property type="entry name" value="S-adenosyl-L-methionine-dependent methyltransferases"/>
    <property type="match status" value="1"/>
</dbReference>
<dbReference type="InterPro" id="IPR050508">
    <property type="entry name" value="Methyltransf_Superfamily"/>
</dbReference>
<gene>
    <name evidence="2" type="ORF">DL346_24420</name>
</gene>
<feature type="domain" description="Methyltransferase" evidence="1">
    <location>
        <begin position="42"/>
        <end position="137"/>
    </location>
</feature>
<evidence type="ECO:0000313" key="3">
    <source>
        <dbReference type="Proteomes" id="UP000249260"/>
    </source>
</evidence>
<dbReference type="GO" id="GO:0032259">
    <property type="term" value="P:methylation"/>
    <property type="evidence" value="ECO:0007669"/>
    <property type="project" value="UniProtKB-KW"/>
</dbReference>
<organism evidence="2 3">
    <name type="scientific">Paenibacillus montanisoli</name>
    <dbReference type="NCBI Taxonomy" id="2081970"/>
    <lineage>
        <taxon>Bacteria</taxon>
        <taxon>Bacillati</taxon>
        <taxon>Bacillota</taxon>
        <taxon>Bacilli</taxon>
        <taxon>Bacillales</taxon>
        <taxon>Paenibacillaceae</taxon>
        <taxon>Paenibacillus</taxon>
    </lineage>
</organism>
<protein>
    <submittedName>
        <fullName evidence="2">Class I SAM-dependent methyltransferase</fullName>
    </submittedName>
</protein>
<comment type="caution">
    <text evidence="2">The sequence shown here is derived from an EMBL/GenBank/DDBJ whole genome shotgun (WGS) entry which is preliminary data.</text>
</comment>